<reference evidence="1" key="1">
    <citation type="submission" date="2020-10" db="EMBL/GenBank/DDBJ databases">
        <title>Connecting structure to function with the recovery of over 1000 high-quality activated sludge metagenome-assembled genomes encoding full-length rRNA genes using long-read sequencing.</title>
        <authorList>
            <person name="Singleton C.M."/>
            <person name="Petriglieri F."/>
            <person name="Kristensen J.M."/>
            <person name="Kirkegaard R.H."/>
            <person name="Michaelsen T.Y."/>
            <person name="Andersen M.H."/>
            <person name="Karst S.M."/>
            <person name="Dueholm M.S."/>
            <person name="Nielsen P.H."/>
            <person name="Albertsen M."/>
        </authorList>
    </citation>
    <scope>NUCLEOTIDE SEQUENCE</scope>
    <source>
        <strain evidence="1">EsbW_18-Q3-R4-48_MAXAC.044</strain>
    </source>
</reference>
<dbReference type="EMBL" id="JADJNC010000003">
    <property type="protein sequence ID" value="MBK7421830.1"/>
    <property type="molecule type" value="Genomic_DNA"/>
</dbReference>
<sequence length="79" mass="9001">MTVDGMLHLCLGQEDRLDLRKLMRNGESIFGVTQDNRIVGINLQQTSDASKKTWLRRREPPAPCFVCASEAQMLDLRLL</sequence>
<comment type="caution">
    <text evidence="1">The sequence shown here is derived from an EMBL/GenBank/DDBJ whole genome shotgun (WGS) entry which is preliminary data.</text>
</comment>
<proteinExistence type="predicted"/>
<accession>A0A9D7FB66</accession>
<name>A0A9D7FB66_9RHOO</name>
<gene>
    <name evidence="1" type="ORF">IPJ48_01335</name>
</gene>
<dbReference type="Proteomes" id="UP000886602">
    <property type="component" value="Unassembled WGS sequence"/>
</dbReference>
<evidence type="ECO:0000313" key="1">
    <source>
        <dbReference type="EMBL" id="MBK7421830.1"/>
    </source>
</evidence>
<dbReference type="AlphaFoldDB" id="A0A9D7FB66"/>
<organism evidence="1 2">
    <name type="scientific">Candidatus Propionivibrio dominans</name>
    <dbReference type="NCBI Taxonomy" id="2954373"/>
    <lineage>
        <taxon>Bacteria</taxon>
        <taxon>Pseudomonadati</taxon>
        <taxon>Pseudomonadota</taxon>
        <taxon>Betaproteobacteria</taxon>
        <taxon>Rhodocyclales</taxon>
        <taxon>Rhodocyclaceae</taxon>
        <taxon>Propionivibrio</taxon>
    </lineage>
</organism>
<evidence type="ECO:0000313" key="2">
    <source>
        <dbReference type="Proteomes" id="UP000886602"/>
    </source>
</evidence>
<protein>
    <submittedName>
        <fullName evidence="1">Uncharacterized protein</fullName>
    </submittedName>
</protein>